<dbReference type="Proteomes" id="UP001213972">
    <property type="component" value="Chromosome"/>
</dbReference>
<dbReference type="Gene3D" id="3.60.15.10">
    <property type="entry name" value="Ribonuclease Z/Hydroxyacylglutathione hydrolase-like"/>
    <property type="match status" value="1"/>
</dbReference>
<dbReference type="PANTHER" id="PTHR30619:SF1">
    <property type="entry name" value="RECOMBINATION PROTEIN 2"/>
    <property type="match status" value="1"/>
</dbReference>
<keyword evidence="2" id="KW-1003">Cell membrane</keyword>
<dbReference type="EMBL" id="CP119321">
    <property type="protein sequence ID" value="WEK14434.1"/>
    <property type="molecule type" value="Genomic_DNA"/>
</dbReference>
<evidence type="ECO:0000256" key="1">
    <source>
        <dbReference type="ARBA" id="ARBA00004651"/>
    </source>
</evidence>
<protein>
    <submittedName>
        <fullName evidence="8">ComEC/Rec2 family competence protein</fullName>
    </submittedName>
</protein>
<feature type="transmembrane region" description="Helical" evidence="6">
    <location>
        <begin position="491"/>
        <end position="514"/>
    </location>
</feature>
<feature type="transmembrane region" description="Helical" evidence="6">
    <location>
        <begin position="458"/>
        <end position="479"/>
    </location>
</feature>
<evidence type="ECO:0000313" key="9">
    <source>
        <dbReference type="Proteomes" id="UP001213972"/>
    </source>
</evidence>
<keyword evidence="4 6" id="KW-1133">Transmembrane helix</keyword>
<evidence type="ECO:0000256" key="2">
    <source>
        <dbReference type="ARBA" id="ARBA00022475"/>
    </source>
</evidence>
<reference evidence="8" key="1">
    <citation type="submission" date="2023-03" db="EMBL/GenBank/DDBJ databases">
        <title>Andean soil-derived lignocellulolytic bacterial consortium as a source of novel taxa and putative plastic-active enzymes.</title>
        <authorList>
            <person name="Diaz-Garcia L."/>
            <person name="Chuvochina M."/>
            <person name="Feuerriegel G."/>
            <person name="Bunk B."/>
            <person name="Sproer C."/>
            <person name="Streit W.R."/>
            <person name="Rodriguez L.M."/>
            <person name="Overmann J."/>
            <person name="Jimenez D.J."/>
        </authorList>
    </citation>
    <scope>NUCLEOTIDE SEQUENCE</scope>
    <source>
        <strain evidence="8">MAG 4610</strain>
    </source>
</reference>
<dbReference type="InterPro" id="IPR001279">
    <property type="entry name" value="Metallo-B-lactamas"/>
</dbReference>
<dbReference type="CDD" id="cd07731">
    <property type="entry name" value="ComA-like_MBL-fold"/>
    <property type="match status" value="1"/>
</dbReference>
<evidence type="ECO:0000256" key="3">
    <source>
        <dbReference type="ARBA" id="ARBA00022692"/>
    </source>
</evidence>
<sequence length="773" mass="78702">MSRRARDLRLLPVVFTVWSATAIATVFPDVSGRLSVGLVALSLGGSVMLALRRLPAAAVPVCALVVAGTVLAGAAAAQVAYAEPSRAAVSALPVDGGRALSWELRVVGKVERSAHGWRFDAVSSQVTVGEAVLRTSAPLLVRAVEIPSGVDVGAAVSVRGTALRADAGARAVLIVHASEIALLSPPEGAFAAAASLRRGLHDVVSGLPQPAAGLIAGLAVGDTSGVTPELDEAMKRASLSHLTAVSGANCALVVGLSVAVGAALGLRRRTRLALGASVLVAFVVLVTPEPSVVRAAAMALIAMIAIVQGRAGAGVAVLGMAVIVLLILDPWLALSAGFVLSTVATAALLLLAGPLADGLSRWMPPPLALVIAVPLSAQLACGPVLVLLEPTVPVYGVLANLIAAPAAPAATVVGLLACVSTPIPVLAHGFAALAWLPAAWIAETAALVARLPWATAPWFGGLSGAVALTVVGATIVGAVHPAARNRPRLRAGAVLAIAAIAGAGIAWGPALTWLERERLPNDWTIVACDVGQGDAVLIRSSQRVALVDTGPDPEPLRQCLELFGIQRIDLLVLTHFDLDHRGGVPAVVGSVGHVIHGPVPDTAAAHSLGTLERGGARLTEVSEGVAGTVGAARWRVLWPPATAATSNALTGNDASVILEIDGGGVPRTLLLGDLSASPQIPLATRVSGAYEVVKVAHHGSADQYPRLYEVVRARLALLTVGDNTYGHPRKETLDILADTGARIARTDHSGAIAVWMEAGGLRFWRQRSVGGAE</sequence>
<dbReference type="SMART" id="SM00849">
    <property type="entry name" value="Lactamase_B"/>
    <property type="match status" value="1"/>
</dbReference>
<keyword evidence="3 6" id="KW-0812">Transmembrane</keyword>
<accession>A0AAJ6B4T0</accession>
<dbReference type="AlphaFoldDB" id="A0AAJ6B4T0"/>
<proteinExistence type="predicted"/>
<evidence type="ECO:0000256" key="4">
    <source>
        <dbReference type="ARBA" id="ARBA00022989"/>
    </source>
</evidence>
<dbReference type="Pfam" id="PF03772">
    <property type="entry name" value="Competence"/>
    <property type="match status" value="1"/>
</dbReference>
<feature type="transmembrane region" description="Helical" evidence="6">
    <location>
        <begin position="394"/>
        <end position="418"/>
    </location>
</feature>
<evidence type="ECO:0000256" key="6">
    <source>
        <dbReference type="SAM" id="Phobius"/>
    </source>
</evidence>
<evidence type="ECO:0000256" key="5">
    <source>
        <dbReference type="ARBA" id="ARBA00023136"/>
    </source>
</evidence>
<comment type="subcellular location">
    <subcellularLocation>
        <location evidence="1">Cell membrane</location>
        <topology evidence="1">Multi-pass membrane protein</topology>
    </subcellularLocation>
</comment>
<dbReference type="InterPro" id="IPR004477">
    <property type="entry name" value="ComEC_N"/>
</dbReference>
<evidence type="ECO:0000259" key="7">
    <source>
        <dbReference type="SMART" id="SM00849"/>
    </source>
</evidence>
<feature type="domain" description="Metallo-beta-lactamase" evidence="7">
    <location>
        <begin position="532"/>
        <end position="721"/>
    </location>
</feature>
<feature type="transmembrane region" description="Helical" evidence="6">
    <location>
        <begin position="430"/>
        <end position="452"/>
    </location>
</feature>
<feature type="transmembrane region" description="Helical" evidence="6">
    <location>
        <begin position="272"/>
        <end position="288"/>
    </location>
</feature>
<feature type="transmembrane region" description="Helical" evidence="6">
    <location>
        <begin position="367"/>
        <end position="388"/>
    </location>
</feature>
<dbReference type="PANTHER" id="PTHR30619">
    <property type="entry name" value="DNA INTERNALIZATION/COMPETENCE PROTEIN COMEC/REC2"/>
    <property type="match status" value="1"/>
</dbReference>
<organism evidence="8 9">
    <name type="scientific">Candidatus Microbacterium phytovorans</name>
    <dbReference type="NCBI Taxonomy" id="3121374"/>
    <lineage>
        <taxon>Bacteria</taxon>
        <taxon>Bacillati</taxon>
        <taxon>Actinomycetota</taxon>
        <taxon>Actinomycetes</taxon>
        <taxon>Micrococcales</taxon>
        <taxon>Microbacteriaceae</taxon>
        <taxon>Microbacterium</taxon>
    </lineage>
</organism>
<dbReference type="Pfam" id="PF00753">
    <property type="entry name" value="Lactamase_B"/>
    <property type="match status" value="1"/>
</dbReference>
<name>A0AAJ6B4T0_9MICO</name>
<feature type="transmembrane region" description="Helical" evidence="6">
    <location>
        <begin position="334"/>
        <end position="355"/>
    </location>
</feature>
<feature type="transmembrane region" description="Helical" evidence="6">
    <location>
        <begin position="300"/>
        <end position="328"/>
    </location>
</feature>
<keyword evidence="5 6" id="KW-0472">Membrane</keyword>
<dbReference type="GO" id="GO:0005886">
    <property type="term" value="C:plasma membrane"/>
    <property type="evidence" value="ECO:0007669"/>
    <property type="project" value="UniProtKB-SubCell"/>
</dbReference>
<feature type="transmembrane region" description="Helical" evidence="6">
    <location>
        <begin position="242"/>
        <end position="266"/>
    </location>
</feature>
<gene>
    <name evidence="8" type="ORF">P0Y48_04310</name>
</gene>
<dbReference type="InterPro" id="IPR035681">
    <property type="entry name" value="ComA-like_MBL"/>
</dbReference>
<dbReference type="InterPro" id="IPR036866">
    <property type="entry name" value="RibonucZ/Hydroxyglut_hydro"/>
</dbReference>
<dbReference type="InterPro" id="IPR052159">
    <property type="entry name" value="Competence_DNA_uptake"/>
</dbReference>
<dbReference type="NCBIfam" id="TIGR00360">
    <property type="entry name" value="ComEC_N-term"/>
    <property type="match status" value="1"/>
</dbReference>
<evidence type="ECO:0000313" key="8">
    <source>
        <dbReference type="EMBL" id="WEK14434.1"/>
    </source>
</evidence>
<dbReference type="SUPFAM" id="SSF56281">
    <property type="entry name" value="Metallo-hydrolase/oxidoreductase"/>
    <property type="match status" value="1"/>
</dbReference>